<dbReference type="Proteomes" id="UP000187166">
    <property type="component" value="Unassembled WGS sequence"/>
</dbReference>
<dbReference type="SUPFAM" id="SSF55174">
    <property type="entry name" value="Alpha-L RNA-binding motif"/>
    <property type="match status" value="1"/>
</dbReference>
<reference evidence="5 6" key="1">
    <citation type="journal article" date="2016" name="Appl. Environ. Microbiol.">
        <title>Function and Phylogeny of Bacterial Butyryl Coenzyme A:Acetate Transferases and Their Diversity in the Proximal Colon of Swine.</title>
        <authorList>
            <person name="Trachsel J."/>
            <person name="Bayles D.O."/>
            <person name="Looft T."/>
            <person name="Levine U.Y."/>
            <person name="Allen H.K."/>
        </authorList>
    </citation>
    <scope>NUCLEOTIDE SEQUENCE [LARGE SCALE GENOMIC DNA]</scope>
    <source>
        <strain evidence="5 6">35-6-1</strain>
    </source>
</reference>
<dbReference type="RefSeq" id="WP_075658824.1">
    <property type="nucleotide sequence ID" value="NZ_JABDSR010000001.1"/>
</dbReference>
<dbReference type="InterPro" id="IPR006145">
    <property type="entry name" value="PsdUridine_synth_RsuA/RluA"/>
</dbReference>
<evidence type="ECO:0000313" key="5">
    <source>
        <dbReference type="EMBL" id="OLR64226.1"/>
    </source>
</evidence>
<evidence type="ECO:0000256" key="1">
    <source>
        <dbReference type="ARBA" id="ARBA00000073"/>
    </source>
</evidence>
<dbReference type="AlphaFoldDB" id="A0A1U7LY56"/>
<dbReference type="InterPro" id="IPR036986">
    <property type="entry name" value="S4_RNA-bd_sf"/>
</dbReference>
<accession>A0A1U7LY56</accession>
<comment type="caution">
    <text evidence="5">The sequence shown here is derived from an EMBL/GenBank/DDBJ whole genome shotgun (WGS) entry which is preliminary data.</text>
</comment>
<dbReference type="InterPro" id="IPR006225">
    <property type="entry name" value="PsdUridine_synth_RluC/D"/>
</dbReference>
<dbReference type="PANTHER" id="PTHR21600:SF44">
    <property type="entry name" value="RIBOSOMAL LARGE SUBUNIT PSEUDOURIDINE SYNTHASE D"/>
    <property type="match status" value="1"/>
</dbReference>
<dbReference type="GO" id="GO:0000455">
    <property type="term" value="P:enzyme-directed rRNA pseudouridine synthesis"/>
    <property type="evidence" value="ECO:0007669"/>
    <property type="project" value="TreeGrafter"/>
</dbReference>
<gene>
    <name evidence="5" type="ORF">BIV18_01025</name>
</gene>
<dbReference type="InterPro" id="IPR050188">
    <property type="entry name" value="RluA_PseudoU_synthase"/>
</dbReference>
<evidence type="ECO:0000256" key="4">
    <source>
        <dbReference type="RuleBase" id="RU362028"/>
    </source>
</evidence>
<keyword evidence="6" id="KW-1185">Reference proteome</keyword>
<dbReference type="PROSITE" id="PS50889">
    <property type="entry name" value="S4"/>
    <property type="match status" value="1"/>
</dbReference>
<evidence type="ECO:0000256" key="2">
    <source>
        <dbReference type="ARBA" id="ARBA00010876"/>
    </source>
</evidence>
<dbReference type="GO" id="GO:0120159">
    <property type="term" value="F:rRNA pseudouridine synthase activity"/>
    <property type="evidence" value="ECO:0007669"/>
    <property type="project" value="UniProtKB-ARBA"/>
</dbReference>
<comment type="catalytic activity">
    <reaction evidence="1 4">
        <text>a uridine in RNA = a pseudouridine in RNA</text>
        <dbReference type="Rhea" id="RHEA:48348"/>
        <dbReference type="Rhea" id="RHEA-COMP:12068"/>
        <dbReference type="Rhea" id="RHEA-COMP:12069"/>
        <dbReference type="ChEBI" id="CHEBI:65314"/>
        <dbReference type="ChEBI" id="CHEBI:65315"/>
    </reaction>
</comment>
<proteinExistence type="inferred from homology"/>
<dbReference type="STRING" id="1465756.BIV18_01025"/>
<dbReference type="Pfam" id="PF01479">
    <property type="entry name" value="S4"/>
    <property type="match status" value="1"/>
</dbReference>
<name>A0A1U7LY56_9FIRM</name>
<dbReference type="PANTHER" id="PTHR21600">
    <property type="entry name" value="MITOCHONDRIAL RNA PSEUDOURIDINE SYNTHASE"/>
    <property type="match status" value="1"/>
</dbReference>
<dbReference type="SMART" id="SM00363">
    <property type="entry name" value="S4"/>
    <property type="match status" value="1"/>
</dbReference>
<dbReference type="SUPFAM" id="SSF55120">
    <property type="entry name" value="Pseudouridine synthase"/>
    <property type="match status" value="1"/>
</dbReference>
<protein>
    <recommendedName>
        <fullName evidence="4">Pseudouridine synthase</fullName>
        <ecNumber evidence="4">5.4.99.-</ecNumber>
    </recommendedName>
</protein>
<accession>A0A848RFT7</accession>
<organism evidence="5 6">
    <name type="scientific">Peptoniphilus porci</name>
    <dbReference type="NCBI Taxonomy" id="2652280"/>
    <lineage>
        <taxon>Bacteria</taxon>
        <taxon>Bacillati</taxon>
        <taxon>Bacillota</taxon>
        <taxon>Tissierellia</taxon>
        <taxon>Tissierellales</taxon>
        <taxon>Peptoniphilaceae</taxon>
        <taxon>Peptoniphilus</taxon>
    </lineage>
</organism>
<dbReference type="Gene3D" id="3.30.2350.10">
    <property type="entry name" value="Pseudouridine synthase"/>
    <property type="match status" value="1"/>
</dbReference>
<dbReference type="CDD" id="cd02869">
    <property type="entry name" value="PseudoU_synth_RluA_like"/>
    <property type="match status" value="1"/>
</dbReference>
<comment type="similarity">
    <text evidence="2 4">Belongs to the pseudouridine synthase RluA family.</text>
</comment>
<dbReference type="InterPro" id="IPR006224">
    <property type="entry name" value="PsdUridine_synth_RluA-like_CS"/>
</dbReference>
<sequence length="300" mass="34671">MYKNTFVINSEFVDSRLDKYLNKKLEINRSQIKKHIESGNILLNGKIVKAGYSLKKGDIITVSYENERQLLPEKINFKILYEDDYLAIISKPQGLVVHPGAGNTSGTLVNGLLYRFKDLSNPIDKERPGIVHRLDKDTSGLMIIAKKDEAYYKLIEMFKNHKIEKHYLAIVHGIIDEDFKVDAPIGRDPNNRIKMKVIEENSKPSSTSFHVLKNFDKFTLLDVLLHTGRTHQIRVHLSYVNHPVVGDETYGVKNKYKINKQLLHAYKLKFIHPITGKVVEIIDEFPERFTDFMSIFSEEK</sequence>
<dbReference type="EMBL" id="MJIH01000001">
    <property type="protein sequence ID" value="OLR64226.1"/>
    <property type="molecule type" value="Genomic_DNA"/>
</dbReference>
<dbReference type="PROSITE" id="PS01129">
    <property type="entry name" value="PSI_RLU"/>
    <property type="match status" value="1"/>
</dbReference>
<dbReference type="CDD" id="cd00165">
    <property type="entry name" value="S4"/>
    <property type="match status" value="1"/>
</dbReference>
<dbReference type="NCBIfam" id="TIGR00005">
    <property type="entry name" value="rluA_subfam"/>
    <property type="match status" value="1"/>
</dbReference>
<evidence type="ECO:0000256" key="3">
    <source>
        <dbReference type="ARBA" id="ARBA00023235"/>
    </source>
</evidence>
<dbReference type="EC" id="5.4.99.-" evidence="4"/>
<evidence type="ECO:0000313" key="6">
    <source>
        <dbReference type="Proteomes" id="UP000187166"/>
    </source>
</evidence>
<dbReference type="InterPro" id="IPR020103">
    <property type="entry name" value="PsdUridine_synth_cat_dom_sf"/>
</dbReference>
<dbReference type="InterPro" id="IPR002942">
    <property type="entry name" value="S4_RNA-bd"/>
</dbReference>
<keyword evidence="3 4" id="KW-0413">Isomerase</keyword>
<dbReference type="Pfam" id="PF00849">
    <property type="entry name" value="PseudoU_synth_2"/>
    <property type="match status" value="1"/>
</dbReference>
<comment type="function">
    <text evidence="4">Responsible for synthesis of pseudouridine from uracil.</text>
</comment>
<dbReference type="Gene3D" id="3.10.290.10">
    <property type="entry name" value="RNA-binding S4 domain"/>
    <property type="match status" value="1"/>
</dbReference>
<dbReference type="GO" id="GO:0003723">
    <property type="term" value="F:RNA binding"/>
    <property type="evidence" value="ECO:0007669"/>
    <property type="project" value="UniProtKB-KW"/>
</dbReference>